<dbReference type="InParanoid" id="A0A0C3J242"/>
<organism evidence="1 2">
    <name type="scientific">Pisolithus tinctorius Marx 270</name>
    <dbReference type="NCBI Taxonomy" id="870435"/>
    <lineage>
        <taxon>Eukaryota</taxon>
        <taxon>Fungi</taxon>
        <taxon>Dikarya</taxon>
        <taxon>Basidiomycota</taxon>
        <taxon>Agaricomycotina</taxon>
        <taxon>Agaricomycetes</taxon>
        <taxon>Agaricomycetidae</taxon>
        <taxon>Boletales</taxon>
        <taxon>Sclerodermatineae</taxon>
        <taxon>Pisolithaceae</taxon>
        <taxon>Pisolithus</taxon>
    </lineage>
</organism>
<keyword evidence="2" id="KW-1185">Reference proteome</keyword>
<dbReference type="AlphaFoldDB" id="A0A0C3J242"/>
<evidence type="ECO:0000313" key="2">
    <source>
        <dbReference type="Proteomes" id="UP000054217"/>
    </source>
</evidence>
<reference evidence="1 2" key="1">
    <citation type="submission" date="2014-04" db="EMBL/GenBank/DDBJ databases">
        <authorList>
            <consortium name="DOE Joint Genome Institute"/>
            <person name="Kuo A."/>
            <person name="Kohler A."/>
            <person name="Costa M.D."/>
            <person name="Nagy L.G."/>
            <person name="Floudas D."/>
            <person name="Copeland A."/>
            <person name="Barry K.W."/>
            <person name="Cichocki N."/>
            <person name="Veneault-Fourrey C."/>
            <person name="LaButti K."/>
            <person name="Lindquist E.A."/>
            <person name="Lipzen A."/>
            <person name="Lundell T."/>
            <person name="Morin E."/>
            <person name="Murat C."/>
            <person name="Sun H."/>
            <person name="Tunlid A."/>
            <person name="Henrissat B."/>
            <person name="Grigoriev I.V."/>
            <person name="Hibbett D.S."/>
            <person name="Martin F."/>
            <person name="Nordberg H.P."/>
            <person name="Cantor M.N."/>
            <person name="Hua S.X."/>
        </authorList>
    </citation>
    <scope>NUCLEOTIDE SEQUENCE [LARGE SCALE GENOMIC DNA]</scope>
    <source>
        <strain evidence="1 2">Marx 270</strain>
    </source>
</reference>
<dbReference type="Proteomes" id="UP000054217">
    <property type="component" value="Unassembled WGS sequence"/>
</dbReference>
<protein>
    <submittedName>
        <fullName evidence="1">Uncharacterized protein</fullName>
    </submittedName>
</protein>
<name>A0A0C3J242_PISTI</name>
<evidence type="ECO:0000313" key="1">
    <source>
        <dbReference type="EMBL" id="KIO03148.1"/>
    </source>
</evidence>
<reference evidence="2" key="2">
    <citation type="submission" date="2015-01" db="EMBL/GenBank/DDBJ databases">
        <title>Evolutionary Origins and Diversification of the Mycorrhizal Mutualists.</title>
        <authorList>
            <consortium name="DOE Joint Genome Institute"/>
            <consortium name="Mycorrhizal Genomics Consortium"/>
            <person name="Kohler A."/>
            <person name="Kuo A."/>
            <person name="Nagy L.G."/>
            <person name="Floudas D."/>
            <person name="Copeland A."/>
            <person name="Barry K.W."/>
            <person name="Cichocki N."/>
            <person name="Veneault-Fourrey C."/>
            <person name="LaButti K."/>
            <person name="Lindquist E.A."/>
            <person name="Lipzen A."/>
            <person name="Lundell T."/>
            <person name="Morin E."/>
            <person name="Murat C."/>
            <person name="Riley R."/>
            <person name="Ohm R."/>
            <person name="Sun H."/>
            <person name="Tunlid A."/>
            <person name="Henrissat B."/>
            <person name="Grigoriev I.V."/>
            <person name="Hibbett D.S."/>
            <person name="Martin F."/>
        </authorList>
    </citation>
    <scope>NUCLEOTIDE SEQUENCE [LARGE SCALE GENOMIC DNA]</scope>
    <source>
        <strain evidence="2">Marx 270</strain>
    </source>
</reference>
<gene>
    <name evidence="1" type="ORF">M404DRAFT_635630</name>
</gene>
<accession>A0A0C3J242</accession>
<dbReference type="EMBL" id="KN831978">
    <property type="protein sequence ID" value="KIO03148.1"/>
    <property type="molecule type" value="Genomic_DNA"/>
</dbReference>
<proteinExistence type="predicted"/>
<sequence length="83" mass="8895">MFPTSSFIHILSDHRNSPMIQTDSPALNVSGTIVAHGRLGIVCPHRYEVRTCSYSTVGGLGLAHRPDVNVTAGYSAGGCRRAR</sequence>
<dbReference type="HOGENOM" id="CLU_2543490_0_0_1"/>